<dbReference type="GO" id="GO:0016020">
    <property type="term" value="C:membrane"/>
    <property type="evidence" value="ECO:0007669"/>
    <property type="project" value="UniProtKB-SubCell"/>
</dbReference>
<evidence type="ECO:0000256" key="2">
    <source>
        <dbReference type="ARBA" id="ARBA00022692"/>
    </source>
</evidence>
<comment type="subcellular location">
    <subcellularLocation>
        <location evidence="1">Membrane</location>
        <topology evidence="1">Single-pass membrane protein</topology>
    </subcellularLocation>
</comment>
<dbReference type="PANTHER" id="PTHR30386">
    <property type="entry name" value="MEMBRANE FUSION SUBUNIT OF EMRAB-TOLC MULTIDRUG EFFLUX PUMP"/>
    <property type="match status" value="1"/>
</dbReference>
<dbReference type="RefSeq" id="WP_034377321.1">
    <property type="nucleotide sequence ID" value="NZ_AWTN01000001.1"/>
</dbReference>
<dbReference type="InterPro" id="IPR050739">
    <property type="entry name" value="MFP"/>
</dbReference>
<evidence type="ECO:0000256" key="1">
    <source>
        <dbReference type="ARBA" id="ARBA00004167"/>
    </source>
</evidence>
<keyword evidence="2" id="KW-0812">Transmembrane</keyword>
<organism evidence="5 6">
    <name type="scientific">Comamonas thiooxydans</name>
    <dbReference type="NCBI Taxonomy" id="363952"/>
    <lineage>
        <taxon>Bacteria</taxon>
        <taxon>Pseudomonadati</taxon>
        <taxon>Pseudomonadota</taxon>
        <taxon>Betaproteobacteria</taxon>
        <taxon>Burkholderiales</taxon>
        <taxon>Comamonadaceae</taxon>
        <taxon>Comamonas</taxon>
    </lineage>
</organism>
<sequence>MKIQFNAPPASAEVSNGIPVKYDNVKRKVPRWRWYLVLGIVLLIPLYFVYKTVSSTVLRASPGMVVIDQVVVRAPITGQVEQVAPEGQATEQGERVLRVVQKQVPTPAAGTVQAADVVASSADHTYAMQRQDLQGQQKALQSSLQAVQGRMSLMQDRVRQIDELFRQGAATRQEVDAARLQMLQAQAEVGRAQREILVASQQQSALYLQAAKDAAATRQAVGLAQAGNITPVADLMAPVPSQVVRSFVKAGEWVVAGDELMVLQTRKAPWVQAYLTPQHLRYARKGQKATLVFLDGQKVPAEVDEVFSETQRVPAERVGPMESQSAAVVVKLRPLQALPAEHRVNRLPIDVRFERSWWPWSQDPRLADFTANVKVG</sequence>
<gene>
    <name evidence="5" type="ORF">P245_01540</name>
</gene>
<evidence type="ECO:0000256" key="4">
    <source>
        <dbReference type="ARBA" id="ARBA00023136"/>
    </source>
</evidence>
<name>A0A0E3BS69_9BURK</name>
<dbReference type="AlphaFoldDB" id="A0A0E3BS69"/>
<keyword evidence="3" id="KW-1133">Transmembrane helix</keyword>
<evidence type="ECO:0000313" key="6">
    <source>
        <dbReference type="Proteomes" id="UP000029567"/>
    </source>
</evidence>
<evidence type="ECO:0000256" key="3">
    <source>
        <dbReference type="ARBA" id="ARBA00022989"/>
    </source>
</evidence>
<evidence type="ECO:0000313" key="5">
    <source>
        <dbReference type="EMBL" id="KGH00915.1"/>
    </source>
</evidence>
<dbReference type="EMBL" id="AWTN01000001">
    <property type="protein sequence ID" value="KGH00915.1"/>
    <property type="molecule type" value="Genomic_DNA"/>
</dbReference>
<reference evidence="5 6" key="1">
    <citation type="submission" date="2013-09" db="EMBL/GenBank/DDBJ databases">
        <title>High correlation between genotypes and phenotypes of environmental bacteria Comamonas testosteroni strains.</title>
        <authorList>
            <person name="Liu L."/>
            <person name="Zhu W."/>
            <person name="Xia X."/>
            <person name="Xu B."/>
            <person name="Luo M."/>
            <person name="Wang G."/>
        </authorList>
    </citation>
    <scope>NUCLEOTIDE SEQUENCE [LARGE SCALE GENOMIC DNA]</scope>
    <source>
        <strain evidence="5 6">JL14</strain>
    </source>
</reference>
<comment type="caution">
    <text evidence="5">The sequence shown here is derived from an EMBL/GenBank/DDBJ whole genome shotgun (WGS) entry which is preliminary data.</text>
</comment>
<protein>
    <submittedName>
        <fullName evidence="5">Uncharacterized protein</fullName>
    </submittedName>
</protein>
<dbReference type="PANTHER" id="PTHR30386:SF26">
    <property type="entry name" value="TRANSPORT PROTEIN COMB"/>
    <property type="match status" value="1"/>
</dbReference>
<accession>A0A0K6HM05</accession>
<proteinExistence type="predicted"/>
<accession>A0A0E3BS69</accession>
<dbReference type="Proteomes" id="UP000029567">
    <property type="component" value="Unassembled WGS sequence"/>
</dbReference>
<keyword evidence="4" id="KW-0472">Membrane</keyword>